<keyword evidence="5" id="KW-1185">Reference proteome</keyword>
<evidence type="ECO:0000259" key="2">
    <source>
        <dbReference type="Pfam" id="PF05003"/>
    </source>
</evidence>
<dbReference type="OrthoDB" id="2020544at2759"/>
<sequence>MSGGSSSTIEFFFWLSEAMGGICSRSANEDRVFAKADENFDSHHKSGKNGQSSSMPSDFTTAPQIRERMVKNLQEPAEVQGGSDDFYDGIPRYTDSFTNKSRSVKSRQAAVAKVERSITVNSEEIRRNSFNMSRIMSLYWQVKPINSNISERAISWLIRKAFCWWEHNMAKDALNSPQCLEGMLSTVLYVSEVSLRLGRAGTIGFGKAVEVLDTLGSSMTNLNAGSGFVSGTATKGNEIAILAFEVANTIVKGSSLIQSLSKRSIKHLKEEVLNSKGVQDLVSKDMDELLRIVAADKREELKVFSDEVIRFGNRSKDPQWHNLDRYFEKISREHNTQRQSDDEIESIMQQLMTLVQFTAELYHELHALDRFEQDYHSKRQEEDNSGATQKDDSLPILRAELKTQRKQVKHLKKKSLWSRSLEEIMEMLVDIVQFLHLEINNVFGNADDHKPVIGYSNSRQRLGPAGLALHYANIVLQIDTLVARSSSMPANTRDSLYQSLPPNMKLALRSKLPSVHSVDQLTVADIKDEMEKTLHWLVPVATNTAKAHHGFGWVGEWANTGSEVNKKNTHNDLTRIETFHHADKDKVENYILELLLWLHRLAIKNKAISDVDEVKSTLKAPVGTAMQKTDQQPKNAELPLLTVVEQNLLQDVIKRTRIRGISKSWDFDSMKTMREKNSRLTKSCSHSSASRSKESTFNRISSKLPVIDFCIDKERALDVIDRVDMVR</sequence>
<dbReference type="EMBL" id="JAAIUW010000004">
    <property type="protein sequence ID" value="KAF7834101.1"/>
    <property type="molecule type" value="Genomic_DNA"/>
</dbReference>
<feature type="region of interest" description="Disordered" evidence="1">
    <location>
        <begin position="676"/>
        <end position="695"/>
    </location>
</feature>
<feature type="domain" description="DUF3475" evidence="3">
    <location>
        <begin position="241"/>
        <end position="297"/>
    </location>
</feature>
<dbReference type="PANTHER" id="PTHR31730:SF2">
    <property type="entry name" value="PROTEIN PSK SIMULATOR 3"/>
    <property type="match status" value="1"/>
</dbReference>
<protein>
    <submittedName>
        <fullName evidence="4">DUF668 family protein</fullName>
    </submittedName>
</protein>
<accession>A0A835C741</accession>
<dbReference type="InterPro" id="IPR045021">
    <property type="entry name" value="PSI1/2/3"/>
</dbReference>
<evidence type="ECO:0000313" key="4">
    <source>
        <dbReference type="EMBL" id="KAF7834101.1"/>
    </source>
</evidence>
<dbReference type="Proteomes" id="UP000634136">
    <property type="component" value="Unassembled WGS sequence"/>
</dbReference>
<evidence type="ECO:0000256" key="1">
    <source>
        <dbReference type="SAM" id="MobiDB-lite"/>
    </source>
</evidence>
<proteinExistence type="predicted"/>
<dbReference type="PANTHER" id="PTHR31730">
    <property type="entry name" value="OS01G0873900 PROTEIN"/>
    <property type="match status" value="1"/>
</dbReference>
<dbReference type="Pfam" id="PF05003">
    <property type="entry name" value="DUF668"/>
    <property type="match status" value="1"/>
</dbReference>
<dbReference type="AlphaFoldDB" id="A0A835C741"/>
<feature type="region of interest" description="Disordered" evidence="1">
    <location>
        <begin position="376"/>
        <end position="395"/>
    </location>
</feature>
<evidence type="ECO:0000259" key="3">
    <source>
        <dbReference type="Pfam" id="PF11961"/>
    </source>
</evidence>
<dbReference type="InterPro" id="IPR021864">
    <property type="entry name" value="DUF3475"/>
</dbReference>
<dbReference type="Pfam" id="PF11961">
    <property type="entry name" value="DUF3475"/>
    <property type="match status" value="1"/>
</dbReference>
<reference evidence="4" key="1">
    <citation type="submission" date="2020-09" db="EMBL/GenBank/DDBJ databases">
        <title>Genome-Enabled Discovery of Anthraquinone Biosynthesis in Senna tora.</title>
        <authorList>
            <person name="Kang S.-H."/>
            <person name="Pandey R.P."/>
            <person name="Lee C.-M."/>
            <person name="Sim J.-S."/>
            <person name="Jeong J.-T."/>
            <person name="Choi B.-S."/>
            <person name="Jung M."/>
            <person name="Ginzburg D."/>
            <person name="Zhao K."/>
            <person name="Won S.Y."/>
            <person name="Oh T.-J."/>
            <person name="Yu Y."/>
            <person name="Kim N.-H."/>
            <person name="Lee O.R."/>
            <person name="Lee T.-H."/>
            <person name="Bashyal P."/>
            <person name="Kim T.-S."/>
            <person name="Lee W.-H."/>
            <person name="Kawkins C."/>
            <person name="Kim C.-K."/>
            <person name="Kim J.S."/>
            <person name="Ahn B.O."/>
            <person name="Rhee S.Y."/>
            <person name="Sohng J.K."/>
        </authorList>
    </citation>
    <scope>NUCLEOTIDE SEQUENCE</scope>
    <source>
        <tissue evidence="4">Leaf</tissue>
    </source>
</reference>
<name>A0A835C741_9FABA</name>
<gene>
    <name evidence="4" type="ORF">G2W53_008960</name>
</gene>
<feature type="compositionally biased region" description="Polar residues" evidence="1">
    <location>
        <begin position="48"/>
        <end position="59"/>
    </location>
</feature>
<dbReference type="GO" id="GO:0045927">
    <property type="term" value="P:positive regulation of growth"/>
    <property type="evidence" value="ECO:0007669"/>
    <property type="project" value="InterPro"/>
</dbReference>
<evidence type="ECO:0000313" key="5">
    <source>
        <dbReference type="Proteomes" id="UP000634136"/>
    </source>
</evidence>
<feature type="domain" description="DUF668" evidence="2">
    <location>
        <begin position="461"/>
        <end position="546"/>
    </location>
</feature>
<feature type="region of interest" description="Disordered" evidence="1">
    <location>
        <begin position="40"/>
        <end position="59"/>
    </location>
</feature>
<comment type="caution">
    <text evidence="4">The sequence shown here is derived from an EMBL/GenBank/DDBJ whole genome shotgun (WGS) entry which is preliminary data.</text>
</comment>
<dbReference type="InterPro" id="IPR007700">
    <property type="entry name" value="DUF668"/>
</dbReference>
<organism evidence="4 5">
    <name type="scientific">Senna tora</name>
    <dbReference type="NCBI Taxonomy" id="362788"/>
    <lineage>
        <taxon>Eukaryota</taxon>
        <taxon>Viridiplantae</taxon>
        <taxon>Streptophyta</taxon>
        <taxon>Embryophyta</taxon>
        <taxon>Tracheophyta</taxon>
        <taxon>Spermatophyta</taxon>
        <taxon>Magnoliopsida</taxon>
        <taxon>eudicotyledons</taxon>
        <taxon>Gunneridae</taxon>
        <taxon>Pentapetalae</taxon>
        <taxon>rosids</taxon>
        <taxon>fabids</taxon>
        <taxon>Fabales</taxon>
        <taxon>Fabaceae</taxon>
        <taxon>Caesalpinioideae</taxon>
        <taxon>Cassia clade</taxon>
        <taxon>Senna</taxon>
    </lineage>
</organism>